<comment type="function">
    <text evidence="9 10">Fluoride-specific ion channel. Important for reducing fluoride concentration in the cell, thus reducing its toxicity.</text>
</comment>
<evidence type="ECO:0000313" key="12">
    <source>
        <dbReference type="Proteomes" id="UP001060112"/>
    </source>
</evidence>
<comment type="subcellular location">
    <subcellularLocation>
        <location evidence="1 10">Cell membrane</location>
        <topology evidence="1 10">Multi-pass membrane protein</topology>
    </subcellularLocation>
</comment>
<keyword evidence="4 10" id="KW-1133">Transmembrane helix</keyword>
<keyword evidence="12" id="KW-1185">Reference proteome</keyword>
<dbReference type="RefSeq" id="WP_290141917.1">
    <property type="nucleotide sequence ID" value="NZ_CP101620.1"/>
</dbReference>
<keyword evidence="10" id="KW-0915">Sodium</keyword>
<dbReference type="HAMAP" id="MF_00454">
    <property type="entry name" value="FluC"/>
    <property type="match status" value="1"/>
</dbReference>
<organism evidence="11 12">
    <name type="scientific">Allocoprobacillus halotolerans</name>
    <dbReference type="NCBI Taxonomy" id="2944914"/>
    <lineage>
        <taxon>Bacteria</taxon>
        <taxon>Bacillati</taxon>
        <taxon>Bacillota</taxon>
        <taxon>Erysipelotrichia</taxon>
        <taxon>Erysipelotrichales</taxon>
        <taxon>Erysipelotrichaceae</taxon>
        <taxon>Allocoprobacillus</taxon>
    </lineage>
</organism>
<dbReference type="InterPro" id="IPR003691">
    <property type="entry name" value="FluC"/>
</dbReference>
<dbReference type="EMBL" id="CP101620">
    <property type="protein sequence ID" value="UTY40495.1"/>
    <property type="molecule type" value="Genomic_DNA"/>
</dbReference>
<evidence type="ECO:0000256" key="9">
    <source>
        <dbReference type="ARBA" id="ARBA00049940"/>
    </source>
</evidence>
<dbReference type="Pfam" id="PF02537">
    <property type="entry name" value="CRCB"/>
    <property type="match status" value="1"/>
</dbReference>
<evidence type="ECO:0000256" key="10">
    <source>
        <dbReference type="HAMAP-Rule" id="MF_00454"/>
    </source>
</evidence>
<sequence>MDKFLWVGLGGALGAILRYSISLLPMKSSFPILTFITNLIGAFIIGMVVGLFEKHYLSSQLNLFLKTGVCGGFTTFSTFSLEALSLFENGKFILAILYIFMSVGGCIIGVYIGKIVVGMRAF</sequence>
<keyword evidence="6 10" id="KW-0407">Ion channel</keyword>
<comment type="catalytic activity">
    <reaction evidence="8">
        <text>fluoride(in) = fluoride(out)</text>
        <dbReference type="Rhea" id="RHEA:76159"/>
        <dbReference type="ChEBI" id="CHEBI:17051"/>
    </reaction>
    <physiologicalReaction direction="left-to-right" evidence="8">
        <dbReference type="Rhea" id="RHEA:76160"/>
    </physiologicalReaction>
</comment>
<feature type="transmembrane region" description="Helical" evidence="10">
    <location>
        <begin position="92"/>
        <end position="112"/>
    </location>
</feature>
<keyword evidence="5 10" id="KW-0472">Membrane</keyword>
<keyword evidence="10" id="KW-0406">Ion transport</keyword>
<feature type="binding site" evidence="10">
    <location>
        <position position="71"/>
    </location>
    <ligand>
        <name>Na(+)</name>
        <dbReference type="ChEBI" id="CHEBI:29101"/>
        <note>structural</note>
    </ligand>
</feature>
<feature type="transmembrane region" description="Helical" evidence="10">
    <location>
        <begin position="30"/>
        <end position="52"/>
    </location>
</feature>
<evidence type="ECO:0000256" key="6">
    <source>
        <dbReference type="ARBA" id="ARBA00023303"/>
    </source>
</evidence>
<keyword evidence="10" id="KW-0479">Metal-binding</keyword>
<gene>
    <name evidence="10 11" type="primary">crcB</name>
    <name evidence="10" type="synonym">fluC</name>
    <name evidence="11" type="ORF">NMU03_06870</name>
</gene>
<feature type="binding site" evidence="10">
    <location>
        <position position="74"/>
    </location>
    <ligand>
        <name>Na(+)</name>
        <dbReference type="ChEBI" id="CHEBI:29101"/>
        <note>structural</note>
    </ligand>
</feature>
<evidence type="ECO:0000313" key="11">
    <source>
        <dbReference type="EMBL" id="UTY40495.1"/>
    </source>
</evidence>
<dbReference type="PANTHER" id="PTHR28259">
    <property type="entry name" value="FLUORIDE EXPORT PROTEIN 1-RELATED"/>
    <property type="match status" value="1"/>
</dbReference>
<evidence type="ECO:0000256" key="3">
    <source>
        <dbReference type="ARBA" id="ARBA00022692"/>
    </source>
</evidence>
<accession>A0ABY5I682</accession>
<keyword evidence="2 10" id="KW-1003">Cell membrane</keyword>
<dbReference type="NCBIfam" id="TIGR00494">
    <property type="entry name" value="crcB"/>
    <property type="match status" value="1"/>
</dbReference>
<keyword evidence="3 10" id="KW-0812">Transmembrane</keyword>
<protein>
    <recommendedName>
        <fullName evidence="10">Fluoride-specific ion channel FluC</fullName>
    </recommendedName>
</protein>
<comment type="similarity">
    <text evidence="7 10">Belongs to the fluoride channel Fluc/FEX (TC 1.A.43) family.</text>
</comment>
<keyword evidence="10" id="KW-0813">Transport</keyword>
<dbReference type="PANTHER" id="PTHR28259:SF1">
    <property type="entry name" value="FLUORIDE EXPORT PROTEIN 1-RELATED"/>
    <property type="match status" value="1"/>
</dbReference>
<proteinExistence type="inferred from homology"/>
<reference evidence="11" key="1">
    <citation type="submission" date="2022-07" db="EMBL/GenBank/DDBJ databases">
        <title>Faecal culturing of patients with breast cancer.</title>
        <authorList>
            <person name="Teng N.M.Y."/>
            <person name="Kiu R."/>
            <person name="Evans R."/>
            <person name="Baker D.J."/>
            <person name="Zenner C."/>
            <person name="Robinson S.D."/>
            <person name="Hall L.J."/>
        </authorList>
    </citation>
    <scope>NUCLEOTIDE SEQUENCE</scope>
    <source>
        <strain evidence="11">LH1062</strain>
    </source>
</reference>
<evidence type="ECO:0000256" key="2">
    <source>
        <dbReference type="ARBA" id="ARBA00022475"/>
    </source>
</evidence>
<evidence type="ECO:0000256" key="5">
    <source>
        <dbReference type="ARBA" id="ARBA00023136"/>
    </source>
</evidence>
<evidence type="ECO:0000256" key="4">
    <source>
        <dbReference type="ARBA" id="ARBA00022989"/>
    </source>
</evidence>
<comment type="activity regulation">
    <text evidence="10">Na(+) is not transported, but it plays an essential structural role and its presence is essential for fluoride channel function.</text>
</comment>
<feature type="transmembrane region" description="Helical" evidence="10">
    <location>
        <begin position="64"/>
        <end position="86"/>
    </location>
</feature>
<evidence type="ECO:0000256" key="8">
    <source>
        <dbReference type="ARBA" id="ARBA00035585"/>
    </source>
</evidence>
<evidence type="ECO:0000256" key="1">
    <source>
        <dbReference type="ARBA" id="ARBA00004651"/>
    </source>
</evidence>
<evidence type="ECO:0000256" key="7">
    <source>
        <dbReference type="ARBA" id="ARBA00035120"/>
    </source>
</evidence>
<dbReference type="Proteomes" id="UP001060112">
    <property type="component" value="Chromosome"/>
</dbReference>
<name>A0ABY5I682_9FIRM</name>